<feature type="compositionally biased region" description="Low complexity" evidence="1">
    <location>
        <begin position="637"/>
        <end position="648"/>
    </location>
</feature>
<accession>A0A317XTG6</accession>
<keyword evidence="2" id="KW-0472">Membrane</keyword>
<dbReference type="AlphaFoldDB" id="A0A317XTG6"/>
<evidence type="ECO:0000313" key="4">
    <source>
        <dbReference type="Proteomes" id="UP000246740"/>
    </source>
</evidence>
<reference evidence="3 4" key="1">
    <citation type="journal article" date="2018" name="Mol. Biol. Evol.">
        <title>Broad Genomic Sampling Reveals a Smut Pathogenic Ancestry of the Fungal Clade Ustilaginomycotina.</title>
        <authorList>
            <person name="Kijpornyongpan T."/>
            <person name="Mondo S.J."/>
            <person name="Barry K."/>
            <person name="Sandor L."/>
            <person name="Lee J."/>
            <person name="Lipzen A."/>
            <person name="Pangilinan J."/>
            <person name="LaButti K."/>
            <person name="Hainaut M."/>
            <person name="Henrissat B."/>
            <person name="Grigoriev I.V."/>
            <person name="Spatafora J.W."/>
            <person name="Aime M.C."/>
        </authorList>
    </citation>
    <scope>NUCLEOTIDE SEQUENCE [LARGE SCALE GENOMIC DNA]</scope>
    <source>
        <strain evidence="3 4">MCA 3645</strain>
    </source>
</reference>
<evidence type="ECO:0000256" key="2">
    <source>
        <dbReference type="SAM" id="Phobius"/>
    </source>
</evidence>
<keyword evidence="2" id="KW-1133">Transmembrane helix</keyword>
<name>A0A317XTG6_9BASI</name>
<evidence type="ECO:0000256" key="1">
    <source>
        <dbReference type="SAM" id="MobiDB-lite"/>
    </source>
</evidence>
<feature type="transmembrane region" description="Helical" evidence="2">
    <location>
        <begin position="108"/>
        <end position="128"/>
    </location>
</feature>
<gene>
    <name evidence="3" type="ORF">BCV70DRAFT_216504</name>
</gene>
<dbReference type="OrthoDB" id="2126185at2759"/>
<feature type="compositionally biased region" description="Low complexity" evidence="1">
    <location>
        <begin position="659"/>
        <end position="676"/>
    </location>
</feature>
<feature type="compositionally biased region" description="Polar residues" evidence="1">
    <location>
        <begin position="649"/>
        <end position="658"/>
    </location>
</feature>
<feature type="region of interest" description="Disordered" evidence="1">
    <location>
        <begin position="625"/>
        <end position="695"/>
    </location>
</feature>
<keyword evidence="2" id="KW-0812">Transmembrane</keyword>
<feature type="compositionally biased region" description="Polar residues" evidence="1">
    <location>
        <begin position="283"/>
        <end position="293"/>
    </location>
</feature>
<feature type="compositionally biased region" description="Polar residues" evidence="1">
    <location>
        <begin position="677"/>
        <end position="695"/>
    </location>
</feature>
<sequence>MSVTSPGVSSLLGAFLEPNLLILISYLALNAYLTRRVLQIATNRYPGLMLSLFNHAGEESHLAAEANNRDDDRDRLNSQHKHDTPIADRLIRISAWAFSASSRRAKQLLALMALASLASTWYYMFAFLHHSYVSYLERCRLTSFPLPPLPPSFDLGQPETLVPAIHLRLLRISQWLASLSLFKEAWMEVVKDSTSWWWSSEICIITVATWALFLRHESKRLNIPNVWTCMAVGQLVAISFAFNLFSLAVIYRLDALDLTSARADKVISPPPHVIESMEMSRQDVASTSPSGDSTSEEQDTPMSSTLVISTSVKRVPMPQKSSSALESFGSLLAKIVSAEVGMPLFALAGLYSVLRHPDTFSKVMVMHVFPMLIVVYPMDPGRPRLGSSFSGHARQRSRADYDAFMQRIARHYSRKIKHMPSAFGPREQFLAFGVVSALLRFWLTLQCLGTLTATDTKAGLALLDRLLHLPRALVFETFFRHPAQSSISSDHVCVALSIALFMLIEAGLWMWKLASASPSAVRSLDRHGVGVDAGPSSSIRLDLHDRRALETQARSVVLLLLLLPLIGGSATLSFYLALRCTWIGHIHSAQQQRETVISAEIEAVQVHNEQGEPLLEVRETKVVQRGAPRGAQNLGHESASPSLEPESPWRSSADTAPLQQPSSSSGPSQQSPSSSGRLTRTTAARQRHSGSANEH</sequence>
<feature type="transmembrane region" description="Helical" evidence="2">
    <location>
        <begin position="226"/>
        <end position="251"/>
    </location>
</feature>
<protein>
    <submittedName>
        <fullName evidence="3">Uncharacterized protein</fullName>
    </submittedName>
</protein>
<dbReference type="EMBL" id="KZ819191">
    <property type="protein sequence ID" value="PWZ01208.1"/>
    <property type="molecule type" value="Genomic_DNA"/>
</dbReference>
<feature type="transmembrane region" description="Helical" evidence="2">
    <location>
        <begin position="12"/>
        <end position="33"/>
    </location>
</feature>
<proteinExistence type="predicted"/>
<dbReference type="Proteomes" id="UP000246740">
    <property type="component" value="Unassembled WGS sequence"/>
</dbReference>
<organism evidence="3 4">
    <name type="scientific">Testicularia cyperi</name>
    <dbReference type="NCBI Taxonomy" id="1882483"/>
    <lineage>
        <taxon>Eukaryota</taxon>
        <taxon>Fungi</taxon>
        <taxon>Dikarya</taxon>
        <taxon>Basidiomycota</taxon>
        <taxon>Ustilaginomycotina</taxon>
        <taxon>Ustilaginomycetes</taxon>
        <taxon>Ustilaginales</taxon>
        <taxon>Anthracoideaceae</taxon>
        <taxon>Testicularia</taxon>
    </lineage>
</organism>
<feature type="transmembrane region" description="Helical" evidence="2">
    <location>
        <begin position="556"/>
        <end position="578"/>
    </location>
</feature>
<evidence type="ECO:0000313" key="3">
    <source>
        <dbReference type="EMBL" id="PWZ01208.1"/>
    </source>
</evidence>
<feature type="region of interest" description="Disordered" evidence="1">
    <location>
        <begin position="278"/>
        <end position="302"/>
    </location>
</feature>
<keyword evidence="4" id="KW-1185">Reference proteome</keyword>
<feature type="transmembrane region" description="Helical" evidence="2">
    <location>
        <begin position="196"/>
        <end position="214"/>
    </location>
</feature>
<feature type="transmembrane region" description="Helical" evidence="2">
    <location>
        <begin position="331"/>
        <end position="353"/>
    </location>
</feature>
<dbReference type="InParanoid" id="A0A317XTG6"/>